<dbReference type="Proteomes" id="UP001151760">
    <property type="component" value="Unassembled WGS sequence"/>
</dbReference>
<feature type="non-terminal residue" evidence="2">
    <location>
        <position position="1"/>
    </location>
</feature>
<reference evidence="2" key="2">
    <citation type="submission" date="2022-01" db="EMBL/GenBank/DDBJ databases">
        <authorList>
            <person name="Yamashiro T."/>
            <person name="Shiraishi A."/>
            <person name="Satake H."/>
            <person name="Nakayama K."/>
        </authorList>
    </citation>
    <scope>NUCLEOTIDE SEQUENCE</scope>
</reference>
<proteinExistence type="predicted"/>
<sequence length="60" mass="6652">FDALAHSHPVPQLLHPILTITKPSPHNNASRLKTTKPSESKKSIPHIICDDNKCVVEAFQ</sequence>
<feature type="region of interest" description="Disordered" evidence="1">
    <location>
        <begin position="19"/>
        <end position="43"/>
    </location>
</feature>
<name>A0ABQ5CG99_9ASTR</name>
<evidence type="ECO:0000313" key="3">
    <source>
        <dbReference type="Proteomes" id="UP001151760"/>
    </source>
</evidence>
<keyword evidence="3" id="KW-1185">Reference proteome</keyword>
<protein>
    <submittedName>
        <fullName evidence="2">Uncharacterized protein</fullName>
    </submittedName>
</protein>
<evidence type="ECO:0000256" key="1">
    <source>
        <dbReference type="SAM" id="MobiDB-lite"/>
    </source>
</evidence>
<evidence type="ECO:0000313" key="2">
    <source>
        <dbReference type="EMBL" id="GJT25097.1"/>
    </source>
</evidence>
<accession>A0ABQ5CG99</accession>
<feature type="compositionally biased region" description="Polar residues" evidence="1">
    <location>
        <begin position="21"/>
        <end position="35"/>
    </location>
</feature>
<dbReference type="EMBL" id="BQNB010014186">
    <property type="protein sequence ID" value="GJT25097.1"/>
    <property type="molecule type" value="Genomic_DNA"/>
</dbReference>
<gene>
    <name evidence="2" type="ORF">Tco_0895034</name>
</gene>
<comment type="caution">
    <text evidence="2">The sequence shown here is derived from an EMBL/GenBank/DDBJ whole genome shotgun (WGS) entry which is preliminary data.</text>
</comment>
<organism evidence="2 3">
    <name type="scientific">Tanacetum coccineum</name>
    <dbReference type="NCBI Taxonomy" id="301880"/>
    <lineage>
        <taxon>Eukaryota</taxon>
        <taxon>Viridiplantae</taxon>
        <taxon>Streptophyta</taxon>
        <taxon>Embryophyta</taxon>
        <taxon>Tracheophyta</taxon>
        <taxon>Spermatophyta</taxon>
        <taxon>Magnoliopsida</taxon>
        <taxon>eudicotyledons</taxon>
        <taxon>Gunneridae</taxon>
        <taxon>Pentapetalae</taxon>
        <taxon>asterids</taxon>
        <taxon>campanulids</taxon>
        <taxon>Asterales</taxon>
        <taxon>Asteraceae</taxon>
        <taxon>Asteroideae</taxon>
        <taxon>Anthemideae</taxon>
        <taxon>Anthemidinae</taxon>
        <taxon>Tanacetum</taxon>
    </lineage>
</organism>
<reference evidence="2" key="1">
    <citation type="journal article" date="2022" name="Int. J. Mol. Sci.">
        <title>Draft Genome of Tanacetum Coccineum: Genomic Comparison of Closely Related Tanacetum-Family Plants.</title>
        <authorList>
            <person name="Yamashiro T."/>
            <person name="Shiraishi A."/>
            <person name="Nakayama K."/>
            <person name="Satake H."/>
        </authorList>
    </citation>
    <scope>NUCLEOTIDE SEQUENCE</scope>
</reference>